<dbReference type="InterPro" id="IPR028939">
    <property type="entry name" value="P5C_Rdtase_cat_N"/>
</dbReference>
<reference evidence="6 8" key="2">
    <citation type="submission" date="2018-10" db="EMBL/GenBank/DDBJ databases">
        <title>Genome sequences of five Lactobacillus pentosus strains isolated from brines of traditionally fermented spanish-style green table olives and differences between them.</title>
        <authorList>
            <person name="Jimenez Diaz R."/>
        </authorList>
    </citation>
    <scope>NUCLEOTIDE SEQUENCE [LARGE SCALE GENOMIC DNA]</scope>
    <source>
        <strain evidence="6 8">IG10</strain>
    </source>
</reference>
<dbReference type="KEGG" id="lpg:BB562_03810"/>
<dbReference type="EMBL" id="JAVLAO010000001">
    <property type="protein sequence ID" value="MDT7038168.1"/>
    <property type="molecule type" value="Genomic_DNA"/>
</dbReference>
<dbReference type="EMBL" id="RDCJ01000044">
    <property type="protein sequence ID" value="RMW50063.1"/>
    <property type="molecule type" value="Genomic_DNA"/>
</dbReference>
<dbReference type="OrthoDB" id="9786864at2"/>
<evidence type="ECO:0000313" key="4">
    <source>
        <dbReference type="EMBL" id="MDT7038168.1"/>
    </source>
</evidence>
<dbReference type="Proteomes" id="UP001151834">
    <property type="component" value="Unassembled WGS sequence"/>
</dbReference>
<dbReference type="EMBL" id="JAPEQV010000002">
    <property type="protein sequence ID" value="MDF2311815.1"/>
    <property type="molecule type" value="Genomic_DNA"/>
</dbReference>
<sequence>MQITIFGKGNMGQAIGHNFEAAGQTVTYYSSKDQATTFGDLIVMAVPYPALAALAKQYATELKGKIVIDITNPLNFDTWDSLVVPADSSAAQELQKQLPDSKVLKAFNTTFAATLQSGQVNGKEPTTVLVAGDDDDAKHQLAQALAGSPLQVKDAGKLKRARELEAVGFLQMTLAASEQIGWDGGFAVIK</sequence>
<evidence type="ECO:0000259" key="2">
    <source>
        <dbReference type="Pfam" id="PF03807"/>
    </source>
</evidence>
<evidence type="ECO:0000313" key="3">
    <source>
        <dbReference type="EMBL" id="MDF2311815.1"/>
    </source>
</evidence>
<evidence type="ECO:0000313" key="9">
    <source>
        <dbReference type="Proteomes" id="UP001151834"/>
    </source>
</evidence>
<comment type="caution">
    <text evidence="3">The sequence shown here is derived from an EMBL/GenBank/DDBJ whole genome shotgun (WGS) entry which is preliminary data.</text>
</comment>
<dbReference type="Proteomes" id="UP001263852">
    <property type="component" value="Unassembled WGS sequence"/>
</dbReference>
<protein>
    <submittedName>
        <fullName evidence="5">Diguanylate cyclase</fullName>
    </submittedName>
    <submittedName>
        <fullName evidence="3">NADPH-dependent F420 reductase</fullName>
    </submittedName>
</protein>
<dbReference type="InterPro" id="IPR051267">
    <property type="entry name" value="STEAP_metalloreductase"/>
</dbReference>
<reference evidence="3" key="3">
    <citation type="submission" date="2022-11" db="EMBL/GenBank/DDBJ databases">
        <authorList>
            <person name="Wang Z."/>
        </authorList>
    </citation>
    <scope>NUCLEOTIDE SEQUENCE</scope>
    <source>
        <strain evidence="3">P2000</strain>
    </source>
</reference>
<dbReference type="AlphaFoldDB" id="A0A2I0Z1I2"/>
<reference evidence="3" key="4">
    <citation type="journal article" date="2023" name="Front Nutr">
        <title>Lactiplantibacillus pentosus P2020 protects the hyperuricemia and renal inflammation in mice.</title>
        <authorList>
            <person name="Wang Z."/>
            <person name="Song L."/>
            <person name="Li X."/>
            <person name="Xiao Y."/>
            <person name="Huang Y."/>
            <person name="Zhang Y."/>
            <person name="Li J."/>
            <person name="Li M."/>
            <person name="Ren Z."/>
        </authorList>
    </citation>
    <scope>NUCLEOTIDE SEQUENCE</scope>
    <source>
        <strain evidence="3">P2000</strain>
    </source>
</reference>
<evidence type="ECO:0000313" key="7">
    <source>
        <dbReference type="Proteomes" id="UP000238378"/>
    </source>
</evidence>
<gene>
    <name evidence="5" type="ORF">C6Y08_06050</name>
    <name evidence="6" type="ORF">D6U18_04270</name>
    <name evidence="3" type="ORF">OOJ94_03135</name>
    <name evidence="4" type="ORF">RI555_03970</name>
</gene>
<dbReference type="GeneID" id="49394898"/>
<dbReference type="EMBL" id="PVOB01000075">
    <property type="protein sequence ID" value="PRO95217.1"/>
    <property type="molecule type" value="Genomic_DNA"/>
</dbReference>
<organism evidence="3 9">
    <name type="scientific">Lactiplantibacillus pentosus</name>
    <name type="common">Lactobacillus pentosus</name>
    <dbReference type="NCBI Taxonomy" id="1589"/>
    <lineage>
        <taxon>Bacteria</taxon>
        <taxon>Bacillati</taxon>
        <taxon>Bacillota</taxon>
        <taxon>Bacilli</taxon>
        <taxon>Lactobacillales</taxon>
        <taxon>Lactobacillaceae</taxon>
        <taxon>Lactiplantibacillus</taxon>
    </lineage>
</organism>
<dbReference type="RefSeq" id="WP_050337669.1">
    <property type="nucleotide sequence ID" value="NZ_BJZC01000079.1"/>
</dbReference>
<feature type="domain" description="Pyrroline-5-carboxylate reductase catalytic N-terminal" evidence="2">
    <location>
        <begin position="31"/>
        <end position="73"/>
    </location>
</feature>
<dbReference type="GO" id="GO:0016491">
    <property type="term" value="F:oxidoreductase activity"/>
    <property type="evidence" value="ECO:0007669"/>
    <property type="project" value="UniProtKB-KW"/>
</dbReference>
<dbReference type="Pfam" id="PF03807">
    <property type="entry name" value="F420_oxidored"/>
    <property type="match status" value="1"/>
</dbReference>
<evidence type="ECO:0000313" key="8">
    <source>
        <dbReference type="Proteomes" id="UP000276249"/>
    </source>
</evidence>
<evidence type="ECO:0000313" key="5">
    <source>
        <dbReference type="EMBL" id="PRO95217.1"/>
    </source>
</evidence>
<dbReference type="Proteomes" id="UP000238378">
    <property type="component" value="Unassembled WGS sequence"/>
</dbReference>
<dbReference type="SUPFAM" id="SSF51735">
    <property type="entry name" value="NAD(P)-binding Rossmann-fold domains"/>
    <property type="match status" value="1"/>
</dbReference>
<dbReference type="PANTHER" id="PTHR14239:SF10">
    <property type="entry name" value="REDUCTASE"/>
    <property type="match status" value="1"/>
</dbReference>
<dbReference type="Gene3D" id="3.40.50.720">
    <property type="entry name" value="NAD(P)-binding Rossmann-like Domain"/>
    <property type="match status" value="1"/>
</dbReference>
<proteinExistence type="predicted"/>
<name>A0A2I0Z1I2_LACPE</name>
<keyword evidence="7" id="KW-1185">Reference proteome</keyword>
<reference evidence="5 7" key="1">
    <citation type="submission" date="2018-03" db="EMBL/GenBank/DDBJ databases">
        <title>Draft Genome Sequences of six Lactobacillus pentosus Strains Isolated from Brines of Traditionally Fermented Spanish-Style Green Table Olives.</title>
        <authorList>
            <person name="Calero-Delgado B."/>
            <person name="Martin-Platero A.M."/>
            <person name="Perez-Pulido A.J."/>
            <person name="Benitez-Cabello A."/>
            <person name="Casimiro-Soriguer C.S."/>
            <person name="Martinez-Bueno M."/>
            <person name="Arroyo-Lopez F.N."/>
            <person name="Rodriguez-Gomez F."/>
            <person name="Bautista-Gallego J."/>
            <person name="Garrido-Fernandez A."/>
            <person name="Jimenez-Diaz R."/>
        </authorList>
    </citation>
    <scope>NUCLEOTIDE SEQUENCE [LARGE SCALE GENOMIC DNA]</scope>
    <source>
        <strain evidence="5 7">IG2</strain>
    </source>
</reference>
<keyword evidence="1" id="KW-0560">Oxidoreductase</keyword>
<accession>A0A2I0Z1I2</accession>
<dbReference type="Proteomes" id="UP000276249">
    <property type="component" value="Unassembled WGS sequence"/>
</dbReference>
<dbReference type="InterPro" id="IPR036291">
    <property type="entry name" value="NAD(P)-bd_dom_sf"/>
</dbReference>
<dbReference type="PANTHER" id="PTHR14239">
    <property type="entry name" value="DUDULIN-RELATED"/>
    <property type="match status" value="1"/>
</dbReference>
<evidence type="ECO:0000256" key="1">
    <source>
        <dbReference type="ARBA" id="ARBA00023002"/>
    </source>
</evidence>
<reference evidence="4" key="5">
    <citation type="submission" date="2023-08" db="EMBL/GenBank/DDBJ databases">
        <authorList>
            <person name="Page C.A."/>
            <person name="Perez-Diaz I.M."/>
        </authorList>
    </citation>
    <scope>NUCLEOTIDE SEQUENCE</scope>
    <source>
        <strain evidence="4">1.8.9</strain>
    </source>
</reference>
<evidence type="ECO:0000313" key="6">
    <source>
        <dbReference type="EMBL" id="RMW50063.1"/>
    </source>
</evidence>